<comment type="caution">
    <text evidence="2">The sequence shown here is derived from an EMBL/GenBank/DDBJ whole genome shotgun (WGS) entry which is preliminary data.</text>
</comment>
<evidence type="ECO:0000259" key="1">
    <source>
        <dbReference type="Pfam" id="PF14194"/>
    </source>
</evidence>
<dbReference type="InterPro" id="IPR025973">
    <property type="entry name" value="Cys_rich_VLP_dom"/>
</dbReference>
<dbReference type="RefSeq" id="WP_118557896.1">
    <property type="nucleotide sequence ID" value="NZ_JACRSR010000006.1"/>
</dbReference>
<feature type="domain" description="Cysteine-rich VLP" evidence="1">
    <location>
        <begin position="13"/>
        <end position="66"/>
    </location>
</feature>
<protein>
    <submittedName>
        <fullName evidence="2">Cysteine-rich VLP protein</fullName>
    </submittedName>
</protein>
<name>A0A926HRH7_9FIRM</name>
<organism evidence="2 3">
    <name type="scientific">Gehongia tenuis</name>
    <dbReference type="NCBI Taxonomy" id="2763655"/>
    <lineage>
        <taxon>Bacteria</taxon>
        <taxon>Bacillati</taxon>
        <taxon>Bacillota</taxon>
        <taxon>Clostridia</taxon>
        <taxon>Christensenellales</taxon>
        <taxon>Christensenellaceae</taxon>
        <taxon>Gehongia</taxon>
    </lineage>
</organism>
<accession>A0A926HRH7</accession>
<dbReference type="Pfam" id="PF14194">
    <property type="entry name" value="Cys_rich_VLP"/>
    <property type="match status" value="1"/>
</dbReference>
<evidence type="ECO:0000313" key="3">
    <source>
        <dbReference type="Proteomes" id="UP000623172"/>
    </source>
</evidence>
<dbReference type="AlphaFoldDB" id="A0A926HRH7"/>
<dbReference type="EMBL" id="JACRSR010000006">
    <property type="protein sequence ID" value="MBC8532326.1"/>
    <property type="molecule type" value="Genomic_DNA"/>
</dbReference>
<evidence type="ECO:0000313" key="2">
    <source>
        <dbReference type="EMBL" id="MBC8532326.1"/>
    </source>
</evidence>
<sequence>MKHIKDKIPVMDYSQYRKARKLVHACCNYDNGNCIMLDDGEECVCVQSISYSLLCRWFRIAVLPLDNPLETALLHRGNMKRCAVCGQPFLPGSNRAKYCKSCAAKVHRKQKNASDRKRRLLCGQLEAKKP</sequence>
<reference evidence="2" key="1">
    <citation type="submission" date="2020-08" db="EMBL/GenBank/DDBJ databases">
        <title>Genome public.</title>
        <authorList>
            <person name="Liu C."/>
            <person name="Sun Q."/>
        </authorList>
    </citation>
    <scope>NUCLEOTIDE SEQUENCE</scope>
    <source>
        <strain evidence="2">NSJ-53</strain>
    </source>
</reference>
<keyword evidence="3" id="KW-1185">Reference proteome</keyword>
<gene>
    <name evidence="2" type="ORF">H8696_10770</name>
</gene>
<proteinExistence type="predicted"/>
<dbReference type="Proteomes" id="UP000623172">
    <property type="component" value="Unassembled WGS sequence"/>
</dbReference>